<organism evidence="2">
    <name type="scientific">Oryza nivara</name>
    <name type="common">Indian wild rice</name>
    <name type="synonym">Oryza sativa f. spontanea</name>
    <dbReference type="NCBI Taxonomy" id="4536"/>
    <lineage>
        <taxon>Eukaryota</taxon>
        <taxon>Viridiplantae</taxon>
        <taxon>Streptophyta</taxon>
        <taxon>Embryophyta</taxon>
        <taxon>Tracheophyta</taxon>
        <taxon>Spermatophyta</taxon>
        <taxon>Magnoliopsida</taxon>
        <taxon>Liliopsida</taxon>
        <taxon>Poales</taxon>
        <taxon>Poaceae</taxon>
        <taxon>BOP clade</taxon>
        <taxon>Oryzoideae</taxon>
        <taxon>Oryzeae</taxon>
        <taxon>Oryzinae</taxon>
        <taxon>Oryza</taxon>
    </lineage>
</organism>
<proteinExistence type="predicted"/>
<reference evidence="2" key="2">
    <citation type="submission" date="2018-04" db="EMBL/GenBank/DDBJ databases">
        <title>OnivRS2 (Oryza nivara Reference Sequence Version 2).</title>
        <authorList>
            <person name="Zhang J."/>
            <person name="Kudrna D."/>
            <person name="Lee S."/>
            <person name="Talag J."/>
            <person name="Rajasekar S."/>
            <person name="Welchert J."/>
            <person name="Hsing Y.-I."/>
            <person name="Wing R.A."/>
        </authorList>
    </citation>
    <scope>NUCLEOTIDE SEQUENCE [LARGE SCALE GENOMIC DNA]</scope>
    <source>
        <strain evidence="2">SL10</strain>
    </source>
</reference>
<feature type="compositionally biased region" description="Low complexity" evidence="1">
    <location>
        <begin position="68"/>
        <end position="79"/>
    </location>
</feature>
<keyword evidence="3" id="KW-1185">Reference proteome</keyword>
<feature type="region of interest" description="Disordered" evidence="1">
    <location>
        <begin position="1"/>
        <end position="89"/>
    </location>
</feature>
<dbReference type="HOGENOM" id="CLU_1268682_0_0_1"/>
<protein>
    <submittedName>
        <fullName evidence="2">Uncharacterized protein</fullName>
    </submittedName>
</protein>
<sequence>MSLLPFQREDRRHGRQAARRGGKAAMRLGGAGWRGEAGDRRGGMAAAAGSDGHRHLHPRRPPQPNRDPSPSSKPATPSSSGGGIRHLQLPPRRHQAPLPQARHHEGRLLLLILRRRHLRIILARGLLLVANQEDGRGAAASGEGSLLPLIRVSEWAGGDEMRRSGGDDIFLTLGEEEPRAPYGIATLELEPLACDTTIVVVAAAGAGDTPVAAGESES</sequence>
<evidence type="ECO:0000256" key="1">
    <source>
        <dbReference type="SAM" id="MobiDB-lite"/>
    </source>
</evidence>
<reference evidence="2" key="1">
    <citation type="submission" date="2015-04" db="UniProtKB">
        <authorList>
            <consortium name="EnsemblPlants"/>
        </authorList>
    </citation>
    <scope>IDENTIFICATION</scope>
    <source>
        <strain evidence="2">SL10</strain>
    </source>
</reference>
<feature type="compositionally biased region" description="Basic residues" evidence="1">
    <location>
        <begin position="13"/>
        <end position="22"/>
    </location>
</feature>
<accession>A0A0E0I6H8</accession>
<dbReference type="AlphaFoldDB" id="A0A0E0I6H8"/>
<name>A0A0E0I6H8_ORYNI</name>
<evidence type="ECO:0000313" key="3">
    <source>
        <dbReference type="Proteomes" id="UP000006591"/>
    </source>
</evidence>
<dbReference type="Gramene" id="ONIVA08G00830.1">
    <property type="protein sequence ID" value="ONIVA08G00830.1"/>
    <property type="gene ID" value="ONIVA08G00830"/>
</dbReference>
<dbReference type="Proteomes" id="UP000006591">
    <property type="component" value="Chromosome 8"/>
</dbReference>
<dbReference type="EnsemblPlants" id="ONIVA08G00830.1">
    <property type="protein sequence ID" value="ONIVA08G00830.1"/>
    <property type="gene ID" value="ONIVA08G00830"/>
</dbReference>
<evidence type="ECO:0000313" key="2">
    <source>
        <dbReference type="EnsemblPlants" id="ONIVA08G00830.1"/>
    </source>
</evidence>